<feature type="region of interest" description="Disordered" evidence="1">
    <location>
        <begin position="707"/>
        <end position="767"/>
    </location>
</feature>
<evidence type="ECO:0000256" key="2">
    <source>
        <dbReference type="SAM" id="Phobius"/>
    </source>
</evidence>
<feature type="compositionally biased region" description="Low complexity" evidence="1">
    <location>
        <begin position="752"/>
        <end position="764"/>
    </location>
</feature>
<evidence type="ECO:0000313" key="5">
    <source>
        <dbReference type="Proteomes" id="UP000237968"/>
    </source>
</evidence>
<feature type="compositionally biased region" description="Polar residues" evidence="1">
    <location>
        <begin position="727"/>
        <end position="740"/>
    </location>
</feature>
<dbReference type="AlphaFoldDB" id="A0A2S9XG88"/>
<feature type="domain" description="Transglutaminase-like" evidence="3">
    <location>
        <begin position="639"/>
        <end position="702"/>
    </location>
</feature>
<organism evidence="4 5">
    <name type="scientific">Enhygromyxa salina</name>
    <dbReference type="NCBI Taxonomy" id="215803"/>
    <lineage>
        <taxon>Bacteria</taxon>
        <taxon>Pseudomonadati</taxon>
        <taxon>Myxococcota</taxon>
        <taxon>Polyangia</taxon>
        <taxon>Nannocystales</taxon>
        <taxon>Nannocystaceae</taxon>
        <taxon>Enhygromyxa</taxon>
    </lineage>
</organism>
<keyword evidence="2" id="KW-0472">Membrane</keyword>
<dbReference type="InterPro" id="IPR036890">
    <property type="entry name" value="HATPase_C_sf"/>
</dbReference>
<feature type="transmembrane region" description="Helical" evidence="2">
    <location>
        <begin position="783"/>
        <end position="803"/>
    </location>
</feature>
<sequence>MSERGANDFRERARVEADRYGPDPWIFVRELLQNARDAGARAVVITVSHTRGPERSEGVGAQPRGPETTKTVSHPRGPERSEGVGAQPRGSERGQTVIHCRDDGEGMSYEHARRYLFSLYASSKEDRANQVGRFGVGFWSILRFDPTRITIRSCPRGPNDGGPWQVVLDGELQHAERAGVDMKPGTEIVLERPAGDGADERRVFEAAQQNARFLCLRDDPDTPLPITVNGRPVNAKFTLAPPSSAFRRGHVRGVVGLGNAPRVELFSRGLRVRSAACLDDLLTNAGHTGHSRVRFPELPGGLAPQALLESDGLELLLSRSDARDTRTLRRLVKLGQSELRQLVERQLARIRPPGIGERLAGLMRRLAGESTWWRALLGAATGAVLAVVVAQLLWPNQVGLGLGFGDAGAVGADTAGPDRTRYGDLRKRYHGPQVSELDPAAAEPLALRYAPATARPYFAAVIIERVSGDAGGIAPLTSERYPGAVCSRDCIEVALPVDARGGDELPIPIPSGHRLDVESLVFEADHSEAAIGDSVLAGPKRVFLSAAGEAVLVVDWSIEGTLRYRTGPGSIVTTPPRSDGALPSDLHREARALRELPLDSRLDAAIDLVRGRVSYETSAAVAEQHQRAAAAGEDFVTRTLEIGAGDCDVQNGLLVAFLHAADVDARLAVGWVGHRGRVSAWLHAWVEYLDGDGRWRVADATARAAGEASTIAGLPPAPEDVAVGTLGQASDDSGEASTPTDPIVATPGPGGQAPTTPSPDASPAVLEPSSTPPILLELVAKPWVPWLALGSGVLGLLGLGLSLSRRTARRFNLDEGGDLSSLLQGALAQPAAFRHLPSLFHRRLIPLRGGAAISLNRARALASEGRLYAGREQTEISRNAQRRGVPLLDVETPEGRTVAASLGAVDLDRWGLRLGRASESPALALVAGYLREHNERWRCAALVGLGGRVATLDLRSLGSTRKIGDRLVLVDAQDPWLVEAERLRPTRPHAAAFTLLDHLLDHLDLGPERRARLLAPLAAEALRETARLDEPDAHGENDHA</sequence>
<dbReference type="OrthoDB" id="9802640at2"/>
<gene>
    <name evidence="4" type="ORF">ENSA5_52170</name>
</gene>
<dbReference type="SUPFAM" id="SSF55874">
    <property type="entry name" value="ATPase domain of HSP90 chaperone/DNA topoisomerase II/histidine kinase"/>
    <property type="match status" value="1"/>
</dbReference>
<feature type="region of interest" description="Disordered" evidence="1">
    <location>
        <begin position="49"/>
        <end position="94"/>
    </location>
</feature>
<evidence type="ECO:0000256" key="1">
    <source>
        <dbReference type="SAM" id="MobiDB-lite"/>
    </source>
</evidence>
<feature type="transmembrane region" description="Helical" evidence="2">
    <location>
        <begin position="372"/>
        <end position="394"/>
    </location>
</feature>
<dbReference type="EMBL" id="PVNK01000229">
    <property type="protein sequence ID" value="PRP91875.1"/>
    <property type="molecule type" value="Genomic_DNA"/>
</dbReference>
<dbReference type="SMART" id="SM00460">
    <property type="entry name" value="TGc"/>
    <property type="match status" value="1"/>
</dbReference>
<keyword evidence="2" id="KW-0812">Transmembrane</keyword>
<dbReference type="RefSeq" id="WP_106394448.1">
    <property type="nucleotide sequence ID" value="NZ_PVNK01000229.1"/>
</dbReference>
<keyword evidence="5" id="KW-1185">Reference proteome</keyword>
<dbReference type="Gene3D" id="3.30.565.10">
    <property type="entry name" value="Histidine kinase-like ATPase, C-terminal domain"/>
    <property type="match status" value="1"/>
</dbReference>
<dbReference type="Gene3D" id="3.10.620.30">
    <property type="match status" value="1"/>
</dbReference>
<dbReference type="InterPro" id="IPR002931">
    <property type="entry name" value="Transglutaminase-like"/>
</dbReference>
<proteinExistence type="predicted"/>
<dbReference type="Pfam" id="PF01841">
    <property type="entry name" value="Transglut_core"/>
    <property type="match status" value="1"/>
</dbReference>
<dbReference type="SUPFAM" id="SSF54001">
    <property type="entry name" value="Cysteine proteinases"/>
    <property type="match status" value="1"/>
</dbReference>
<dbReference type="Proteomes" id="UP000237968">
    <property type="component" value="Unassembled WGS sequence"/>
</dbReference>
<accession>A0A2S9XG88</accession>
<evidence type="ECO:0000259" key="3">
    <source>
        <dbReference type="SMART" id="SM00460"/>
    </source>
</evidence>
<evidence type="ECO:0000313" key="4">
    <source>
        <dbReference type="EMBL" id="PRP91875.1"/>
    </source>
</evidence>
<protein>
    <submittedName>
        <fullName evidence="4">Transglutaminase-like superfamily protein</fullName>
    </submittedName>
</protein>
<dbReference type="InterPro" id="IPR038765">
    <property type="entry name" value="Papain-like_cys_pep_sf"/>
</dbReference>
<reference evidence="4 5" key="1">
    <citation type="submission" date="2018-03" db="EMBL/GenBank/DDBJ databases">
        <title>Draft Genome Sequences of the Obligatory Marine Myxobacteria Enhygromyxa salina SWB005.</title>
        <authorList>
            <person name="Poehlein A."/>
            <person name="Moghaddam J.A."/>
            <person name="Harms H."/>
            <person name="Alanjari M."/>
            <person name="Koenig G.M."/>
            <person name="Daniel R."/>
            <person name="Schaeberle T.F."/>
        </authorList>
    </citation>
    <scope>NUCLEOTIDE SEQUENCE [LARGE SCALE GENOMIC DNA]</scope>
    <source>
        <strain evidence="4 5">SWB005</strain>
    </source>
</reference>
<keyword evidence="2" id="KW-1133">Transmembrane helix</keyword>
<name>A0A2S9XG88_9BACT</name>
<comment type="caution">
    <text evidence="4">The sequence shown here is derived from an EMBL/GenBank/DDBJ whole genome shotgun (WGS) entry which is preliminary data.</text>
</comment>